<dbReference type="GeneTree" id="ENSGT01150000286973"/>
<keyword evidence="4" id="KW-1185">Reference proteome</keyword>
<dbReference type="AlphaFoldDB" id="A0A3Q1IPY9"/>
<dbReference type="InterPro" id="IPR016186">
    <property type="entry name" value="C-type_lectin-like/link_sf"/>
</dbReference>
<dbReference type="Ensembl" id="ENSATET00000022885.2">
    <property type="protein sequence ID" value="ENSATEP00000022515.2"/>
    <property type="gene ID" value="ENSATEG00000015584.2"/>
</dbReference>
<dbReference type="PANTHER" id="PTHR22803">
    <property type="entry name" value="MANNOSE, PHOSPHOLIPASE, LECTIN RECEPTOR RELATED"/>
    <property type="match status" value="1"/>
</dbReference>
<feature type="domain" description="C-type lectin" evidence="2">
    <location>
        <begin position="37"/>
        <end position="144"/>
    </location>
</feature>
<evidence type="ECO:0000313" key="3">
    <source>
        <dbReference type="Ensembl" id="ENSATEP00000022515.2"/>
    </source>
</evidence>
<evidence type="ECO:0000256" key="1">
    <source>
        <dbReference type="SAM" id="SignalP"/>
    </source>
</evidence>
<name>A0A3Q1IPY9_ANATE</name>
<dbReference type="InterPro" id="IPR001304">
    <property type="entry name" value="C-type_lectin-like"/>
</dbReference>
<dbReference type="Proteomes" id="UP000265040">
    <property type="component" value="Chromosome 12"/>
</dbReference>
<dbReference type="Pfam" id="PF00059">
    <property type="entry name" value="Lectin_C"/>
    <property type="match status" value="1"/>
</dbReference>
<accession>A0A3Q1IPY9</accession>
<dbReference type="InParanoid" id="A0A3Q1IPY9"/>
<reference evidence="3" key="2">
    <citation type="submission" date="2025-08" db="UniProtKB">
        <authorList>
            <consortium name="Ensembl"/>
        </authorList>
    </citation>
    <scope>IDENTIFICATION</scope>
</reference>
<sequence length="170" mass="18858">SVTYPMAGFSNLFLLFLLTSPHLTSPPAICPLGWLSFSGSCYWMTVKNWHDAESHCITEQGHLASFHSEEDLSFLTGELETNHSPWIGLNDINVENQFVYTDGTPADLLLWAPGQPDNWQNNEDCVHLTGMNHQDPGKLNDDFCTSTKDGQIALLSDTSTGIQVNSLFPK</sequence>
<evidence type="ECO:0000259" key="2">
    <source>
        <dbReference type="PROSITE" id="PS50041"/>
    </source>
</evidence>
<keyword evidence="1" id="KW-0732">Signal</keyword>
<reference evidence="3" key="1">
    <citation type="submission" date="2021-04" db="EMBL/GenBank/DDBJ databases">
        <authorList>
            <consortium name="Wellcome Sanger Institute Data Sharing"/>
        </authorList>
    </citation>
    <scope>NUCLEOTIDE SEQUENCE [LARGE SCALE GENOMIC DNA]</scope>
</reference>
<dbReference type="PROSITE" id="PS50041">
    <property type="entry name" value="C_TYPE_LECTIN_2"/>
    <property type="match status" value="1"/>
</dbReference>
<dbReference type="SUPFAM" id="SSF56436">
    <property type="entry name" value="C-type lectin-like"/>
    <property type="match status" value="1"/>
</dbReference>
<dbReference type="SMART" id="SM00034">
    <property type="entry name" value="CLECT"/>
    <property type="match status" value="1"/>
</dbReference>
<reference evidence="3" key="3">
    <citation type="submission" date="2025-09" db="UniProtKB">
        <authorList>
            <consortium name="Ensembl"/>
        </authorList>
    </citation>
    <scope>IDENTIFICATION</scope>
</reference>
<dbReference type="OrthoDB" id="441660at2759"/>
<feature type="signal peptide" evidence="1">
    <location>
        <begin position="1"/>
        <end position="24"/>
    </location>
</feature>
<protein>
    <recommendedName>
        <fullName evidence="2">C-type lectin domain-containing protein</fullName>
    </recommendedName>
</protein>
<dbReference type="Gene3D" id="3.10.100.10">
    <property type="entry name" value="Mannose-Binding Protein A, subunit A"/>
    <property type="match status" value="1"/>
</dbReference>
<dbReference type="InterPro" id="IPR016187">
    <property type="entry name" value="CTDL_fold"/>
</dbReference>
<evidence type="ECO:0000313" key="4">
    <source>
        <dbReference type="Proteomes" id="UP000265040"/>
    </source>
</evidence>
<organism evidence="3 4">
    <name type="scientific">Anabas testudineus</name>
    <name type="common">Climbing perch</name>
    <name type="synonym">Anthias testudineus</name>
    <dbReference type="NCBI Taxonomy" id="64144"/>
    <lineage>
        <taxon>Eukaryota</taxon>
        <taxon>Metazoa</taxon>
        <taxon>Chordata</taxon>
        <taxon>Craniata</taxon>
        <taxon>Vertebrata</taxon>
        <taxon>Euteleostomi</taxon>
        <taxon>Actinopterygii</taxon>
        <taxon>Neopterygii</taxon>
        <taxon>Teleostei</taxon>
        <taxon>Neoteleostei</taxon>
        <taxon>Acanthomorphata</taxon>
        <taxon>Anabantaria</taxon>
        <taxon>Anabantiformes</taxon>
        <taxon>Anabantoidei</taxon>
        <taxon>Anabantidae</taxon>
        <taxon>Anabas</taxon>
    </lineage>
</organism>
<dbReference type="InterPro" id="IPR050111">
    <property type="entry name" value="C-type_lectin/snaclec_domain"/>
</dbReference>
<proteinExistence type="predicted"/>
<feature type="chain" id="PRO_5031075152" description="C-type lectin domain-containing protein" evidence="1">
    <location>
        <begin position="25"/>
        <end position="170"/>
    </location>
</feature>